<dbReference type="SUPFAM" id="SSF48452">
    <property type="entry name" value="TPR-like"/>
    <property type="match status" value="1"/>
</dbReference>
<name>A0A397UDX8_9GLOM</name>
<gene>
    <name evidence="2" type="ORF">C2G38_2111258</name>
</gene>
<dbReference type="InterPro" id="IPR019734">
    <property type="entry name" value="TPR_rpt"/>
</dbReference>
<dbReference type="OrthoDB" id="539634at2759"/>
<dbReference type="Gene3D" id="1.25.40.10">
    <property type="entry name" value="Tetratricopeptide repeat domain"/>
    <property type="match status" value="1"/>
</dbReference>
<evidence type="ECO:0000313" key="2">
    <source>
        <dbReference type="EMBL" id="RIB08374.1"/>
    </source>
</evidence>
<keyword evidence="3" id="KW-1185">Reference proteome</keyword>
<dbReference type="PROSITE" id="PS50293">
    <property type="entry name" value="TPR_REGION"/>
    <property type="match status" value="1"/>
</dbReference>
<dbReference type="InterPro" id="IPR011990">
    <property type="entry name" value="TPR-like_helical_dom_sf"/>
</dbReference>
<organism evidence="2 3">
    <name type="scientific">Gigaspora rosea</name>
    <dbReference type="NCBI Taxonomy" id="44941"/>
    <lineage>
        <taxon>Eukaryota</taxon>
        <taxon>Fungi</taxon>
        <taxon>Fungi incertae sedis</taxon>
        <taxon>Mucoromycota</taxon>
        <taxon>Glomeromycotina</taxon>
        <taxon>Glomeromycetes</taxon>
        <taxon>Diversisporales</taxon>
        <taxon>Gigasporaceae</taxon>
        <taxon>Gigaspora</taxon>
    </lineage>
</organism>
<dbReference type="Proteomes" id="UP000266673">
    <property type="component" value="Unassembled WGS sequence"/>
</dbReference>
<reference evidence="2 3" key="1">
    <citation type="submission" date="2018-06" db="EMBL/GenBank/DDBJ databases">
        <title>Comparative genomics reveals the genomic features of Rhizophagus irregularis, R. cerebriforme, R. diaphanum and Gigaspora rosea, and their symbiotic lifestyle signature.</title>
        <authorList>
            <person name="Morin E."/>
            <person name="San Clemente H."/>
            <person name="Chen E.C.H."/>
            <person name="De La Providencia I."/>
            <person name="Hainaut M."/>
            <person name="Kuo A."/>
            <person name="Kohler A."/>
            <person name="Murat C."/>
            <person name="Tang N."/>
            <person name="Roy S."/>
            <person name="Loubradou J."/>
            <person name="Henrissat B."/>
            <person name="Grigoriev I.V."/>
            <person name="Corradi N."/>
            <person name="Roux C."/>
            <person name="Martin F.M."/>
        </authorList>
    </citation>
    <scope>NUCLEOTIDE SEQUENCE [LARGE SCALE GENOMIC DNA]</scope>
    <source>
        <strain evidence="2 3">DAOM 194757</strain>
    </source>
</reference>
<dbReference type="EMBL" id="QKWP01001517">
    <property type="protein sequence ID" value="RIB08374.1"/>
    <property type="molecule type" value="Genomic_DNA"/>
</dbReference>
<dbReference type="AlphaFoldDB" id="A0A397UDX8"/>
<dbReference type="PROSITE" id="PS50005">
    <property type="entry name" value="TPR"/>
    <property type="match status" value="1"/>
</dbReference>
<dbReference type="Pfam" id="PF00515">
    <property type="entry name" value="TPR_1"/>
    <property type="match status" value="1"/>
</dbReference>
<keyword evidence="1" id="KW-0802">TPR repeat</keyword>
<comment type="caution">
    <text evidence="2">The sequence shown here is derived from an EMBL/GenBank/DDBJ whole genome shotgun (WGS) entry which is preliminary data.</text>
</comment>
<proteinExistence type="predicted"/>
<accession>A0A397UDX8</accession>
<protein>
    <submittedName>
        <fullName evidence="2">Uncharacterized protein</fullName>
    </submittedName>
</protein>
<feature type="repeat" description="TPR" evidence="1">
    <location>
        <begin position="1"/>
        <end position="26"/>
    </location>
</feature>
<evidence type="ECO:0000313" key="3">
    <source>
        <dbReference type="Proteomes" id="UP000266673"/>
    </source>
</evidence>
<sequence length="54" mass="6259">MIYDKMGKYEKSLSDFHKAVEIDPNNEALDNQIRQTLKKIEKHSPILNCAIVLD</sequence>
<evidence type="ECO:0000256" key="1">
    <source>
        <dbReference type="PROSITE-ProRule" id="PRU00339"/>
    </source>
</evidence>